<dbReference type="Proteomes" id="UP001498398">
    <property type="component" value="Unassembled WGS sequence"/>
</dbReference>
<gene>
    <name evidence="1" type="ORF">VKT23_012458</name>
</gene>
<keyword evidence="2" id="KW-1185">Reference proteome</keyword>
<proteinExistence type="predicted"/>
<sequence>MPLALKKFLLRFLIHRRKSSPDKGFFNNSSHFSIGVLNIESIGGNQNTTYELTDFAPRVEMGASSEIRSGRGNVKNTVNYEDVRPMEELRSGKHYNVHLAEFNQRCVTIKVFHGERSHQHLEQMKQFTHRLLHPHVLQMKALSSASSPVHFMIFDGACQNAERCAASASEAGLEKATRLGISIVAGLASGLDYIFHTGFPVTSFTKEMWETYITDDNIIKISLNVCDMPTNIKFEGDDWDVFNDLCLKTFKDTRQVLYPGEAINYRAREYKNMIELKEATDIDYSDYAARRVLVWVVTERGSATLASISQHYKDYLCRSNGGVSLPNFRGSQSPRRIMHKCSSAGYARQEITLTPNIFKNIVVHHTKPHYNEKCLNCGQYLHDFPPGTRVWYWNSRGSVQYGTVVNSARMPDRTLILNIRDDNGASLQLAASSVSQV</sequence>
<evidence type="ECO:0000313" key="1">
    <source>
        <dbReference type="EMBL" id="KAK7451779.1"/>
    </source>
</evidence>
<dbReference type="EMBL" id="JBANRG010000030">
    <property type="protein sequence ID" value="KAK7451779.1"/>
    <property type="molecule type" value="Genomic_DNA"/>
</dbReference>
<protein>
    <recommendedName>
        <fullName evidence="3">Protein kinase</fullName>
    </recommendedName>
</protein>
<name>A0ABR1J6W0_9AGAR</name>
<organism evidence="1 2">
    <name type="scientific">Marasmiellus scandens</name>
    <dbReference type="NCBI Taxonomy" id="2682957"/>
    <lineage>
        <taxon>Eukaryota</taxon>
        <taxon>Fungi</taxon>
        <taxon>Dikarya</taxon>
        <taxon>Basidiomycota</taxon>
        <taxon>Agaricomycotina</taxon>
        <taxon>Agaricomycetes</taxon>
        <taxon>Agaricomycetidae</taxon>
        <taxon>Agaricales</taxon>
        <taxon>Marasmiineae</taxon>
        <taxon>Omphalotaceae</taxon>
        <taxon>Marasmiellus</taxon>
    </lineage>
</organism>
<accession>A0ABR1J6W0</accession>
<comment type="caution">
    <text evidence="1">The sequence shown here is derived from an EMBL/GenBank/DDBJ whole genome shotgun (WGS) entry which is preliminary data.</text>
</comment>
<reference evidence="1 2" key="1">
    <citation type="submission" date="2024-01" db="EMBL/GenBank/DDBJ databases">
        <title>A draft genome for the cacao thread blight pathogen Marasmiellus scandens.</title>
        <authorList>
            <person name="Baruah I.K."/>
            <person name="Leung J."/>
            <person name="Bukari Y."/>
            <person name="Amoako-Attah I."/>
            <person name="Meinhardt L.W."/>
            <person name="Bailey B.A."/>
            <person name="Cohen S.P."/>
        </authorList>
    </citation>
    <scope>NUCLEOTIDE SEQUENCE [LARGE SCALE GENOMIC DNA]</scope>
    <source>
        <strain evidence="1 2">GH-19</strain>
    </source>
</reference>
<evidence type="ECO:0008006" key="3">
    <source>
        <dbReference type="Google" id="ProtNLM"/>
    </source>
</evidence>
<evidence type="ECO:0000313" key="2">
    <source>
        <dbReference type="Proteomes" id="UP001498398"/>
    </source>
</evidence>